<dbReference type="AlphaFoldDB" id="A0A378WZZ7"/>
<organism evidence="12 13">
    <name type="scientific">Nocardia africana</name>
    <dbReference type="NCBI Taxonomy" id="134964"/>
    <lineage>
        <taxon>Bacteria</taxon>
        <taxon>Bacillati</taxon>
        <taxon>Actinomycetota</taxon>
        <taxon>Actinomycetes</taxon>
        <taxon>Mycobacteriales</taxon>
        <taxon>Nocardiaceae</taxon>
        <taxon>Nocardia</taxon>
    </lineage>
</organism>
<dbReference type="GO" id="GO:0004737">
    <property type="term" value="F:pyruvate decarboxylase activity"/>
    <property type="evidence" value="ECO:0007669"/>
    <property type="project" value="TreeGrafter"/>
</dbReference>
<evidence type="ECO:0000256" key="9">
    <source>
        <dbReference type="ARBA" id="ARBA00023239"/>
    </source>
</evidence>
<dbReference type="Pfam" id="PF02775">
    <property type="entry name" value="TPP_enzyme_C"/>
    <property type="match status" value="1"/>
</dbReference>
<keyword evidence="5" id="KW-0479">Metal-binding</keyword>
<evidence type="ECO:0000256" key="10">
    <source>
        <dbReference type="SAM" id="MobiDB-lite"/>
    </source>
</evidence>
<dbReference type="GO" id="GO:0000949">
    <property type="term" value="P:aromatic amino acid family catabolic process to alcohol via Ehrlich pathway"/>
    <property type="evidence" value="ECO:0007669"/>
    <property type="project" value="TreeGrafter"/>
</dbReference>
<dbReference type="PROSITE" id="PS00187">
    <property type="entry name" value="TPP_ENZYMES"/>
    <property type="match status" value="1"/>
</dbReference>
<evidence type="ECO:0000256" key="4">
    <source>
        <dbReference type="ARBA" id="ARBA00020054"/>
    </source>
</evidence>
<reference evidence="12 13" key="1">
    <citation type="submission" date="2018-06" db="EMBL/GenBank/DDBJ databases">
        <authorList>
            <consortium name="Pathogen Informatics"/>
            <person name="Doyle S."/>
        </authorList>
    </citation>
    <scope>NUCLEOTIDE SEQUENCE [LARGE SCALE GENOMIC DNA]</scope>
    <source>
        <strain evidence="12 13">NCTC13184</strain>
    </source>
</reference>
<keyword evidence="9 12" id="KW-0456">Lyase</keyword>
<dbReference type="InterPro" id="IPR000399">
    <property type="entry name" value="TPP-bd_CS"/>
</dbReference>
<dbReference type="SUPFAM" id="SSF52518">
    <property type="entry name" value="Thiamin diphosphate-binding fold (THDP-binding)"/>
    <property type="match status" value="1"/>
</dbReference>
<evidence type="ECO:0000256" key="3">
    <source>
        <dbReference type="ARBA" id="ARBA00007812"/>
    </source>
</evidence>
<keyword evidence="7" id="KW-0460">Magnesium</keyword>
<evidence type="ECO:0000256" key="5">
    <source>
        <dbReference type="ARBA" id="ARBA00022723"/>
    </source>
</evidence>
<evidence type="ECO:0000313" key="12">
    <source>
        <dbReference type="EMBL" id="SUA46347.1"/>
    </source>
</evidence>
<comment type="function">
    <text evidence="2">Decarboxylates branched-chain and aromatic alpha-keto acids to aldehydes.</text>
</comment>
<feature type="domain" description="Thiamine pyrophosphate enzyme TPP-binding" evidence="11">
    <location>
        <begin position="38"/>
        <end position="111"/>
    </location>
</feature>
<evidence type="ECO:0000259" key="11">
    <source>
        <dbReference type="Pfam" id="PF02775"/>
    </source>
</evidence>
<name>A0A378WZZ7_9NOCA</name>
<dbReference type="GO" id="GO:0000287">
    <property type="term" value="F:magnesium ion binding"/>
    <property type="evidence" value="ECO:0007669"/>
    <property type="project" value="InterPro"/>
</dbReference>
<dbReference type="Gene3D" id="3.40.50.970">
    <property type="match status" value="1"/>
</dbReference>
<evidence type="ECO:0000256" key="8">
    <source>
        <dbReference type="ARBA" id="ARBA00023052"/>
    </source>
</evidence>
<dbReference type="InterPro" id="IPR012110">
    <property type="entry name" value="PDC/IPDC-like"/>
</dbReference>
<dbReference type="GO" id="GO:0030976">
    <property type="term" value="F:thiamine pyrophosphate binding"/>
    <property type="evidence" value="ECO:0007669"/>
    <property type="project" value="InterPro"/>
</dbReference>
<comment type="similarity">
    <text evidence="3">Belongs to the TPP enzyme family.</text>
</comment>
<evidence type="ECO:0000256" key="2">
    <source>
        <dbReference type="ARBA" id="ARBA00002938"/>
    </source>
</evidence>
<evidence type="ECO:0000256" key="1">
    <source>
        <dbReference type="ARBA" id="ARBA00001964"/>
    </source>
</evidence>
<dbReference type="PANTHER" id="PTHR43452:SF30">
    <property type="entry name" value="PYRUVATE DECARBOXYLASE ISOZYME 1-RELATED"/>
    <property type="match status" value="1"/>
</dbReference>
<feature type="region of interest" description="Disordered" evidence="10">
    <location>
        <begin position="150"/>
        <end position="180"/>
    </location>
</feature>
<evidence type="ECO:0000256" key="7">
    <source>
        <dbReference type="ARBA" id="ARBA00022842"/>
    </source>
</evidence>
<dbReference type="InterPro" id="IPR011766">
    <property type="entry name" value="TPP_enzyme_TPP-bd"/>
</dbReference>
<dbReference type="RefSeq" id="WP_218021927.1">
    <property type="nucleotide sequence ID" value="NZ_JAJFOE010000001.1"/>
</dbReference>
<comment type="cofactor">
    <cofactor evidence="1">
        <name>thiamine diphosphate</name>
        <dbReference type="ChEBI" id="CHEBI:58937"/>
    </cofactor>
</comment>
<evidence type="ECO:0000313" key="13">
    <source>
        <dbReference type="Proteomes" id="UP000255082"/>
    </source>
</evidence>
<proteinExistence type="inferred from homology"/>
<sequence length="180" mass="19617">MRRDRGRRQAIHSYIRPGDVLLVDNGTSYALFGLQLPPGCTFVGSVNWGSIGYAVAALLGTLTAAPERRHLLFVGDGSFQLTVQELSTILRRDHKPVIFLINNGGYTMRPDTTARSFVAETPADLHNALAAPNDRLIFVESIMDRFDSPAAVTSSSNRGAELDYGPRGPQHQEGAQLRPA</sequence>
<evidence type="ECO:0000256" key="6">
    <source>
        <dbReference type="ARBA" id="ARBA00022793"/>
    </source>
</evidence>
<gene>
    <name evidence="12" type="primary">kdc</name>
    <name evidence="12" type="ORF">NCTC13184_04872</name>
</gene>
<accession>A0A378WZZ7</accession>
<keyword evidence="6" id="KW-0210">Decarboxylase</keyword>
<dbReference type="InterPro" id="IPR029061">
    <property type="entry name" value="THDP-binding"/>
</dbReference>
<protein>
    <recommendedName>
        <fullName evidence="4">Alpha-keto-acid decarboxylase</fullName>
    </recommendedName>
</protein>
<keyword evidence="8" id="KW-0786">Thiamine pyrophosphate</keyword>
<dbReference type="GO" id="GO:0005829">
    <property type="term" value="C:cytosol"/>
    <property type="evidence" value="ECO:0007669"/>
    <property type="project" value="TreeGrafter"/>
</dbReference>
<dbReference type="EMBL" id="UGRU01000001">
    <property type="protein sequence ID" value="SUA46347.1"/>
    <property type="molecule type" value="Genomic_DNA"/>
</dbReference>
<dbReference type="Proteomes" id="UP000255082">
    <property type="component" value="Unassembled WGS sequence"/>
</dbReference>
<dbReference type="PANTHER" id="PTHR43452">
    <property type="entry name" value="PYRUVATE DECARBOXYLASE"/>
    <property type="match status" value="1"/>
</dbReference>